<sequence>MQETNQEISTVTGYTTVSTMVATTTVGDHVEAGTRCWIATAQAQKEEGGSAASPPHHSLLRPCSANPAGKVRVDNLHYDIREDELKELFARIGPIQSVRMLYDRQDRSQGTAFIIYEYLEDARAALREYDGANAYGQPISLQLVPMGAPRPARNPFDNVERPSRSLFDRIQSNEEVPARGGRRRRSASPGRPRADNVDRYVPGDRARGSRSPVRRRGTPREGGRRPGERREGRGGGRGGRARADPYGRPLVGGRPKKTAEELDAEMADYFGNGSNGGEGAAAEQAPTGGREPQVATINQGENPQTGATSTMDDDIDLMVD</sequence>
<gene>
    <name evidence="1" type="ORF">M8818_003982</name>
</gene>
<dbReference type="EMBL" id="JAMKPW020000018">
    <property type="protein sequence ID" value="KAK8209018.1"/>
    <property type="molecule type" value="Genomic_DNA"/>
</dbReference>
<proteinExistence type="predicted"/>
<protein>
    <submittedName>
        <fullName evidence="1">Uncharacterized protein</fullName>
    </submittedName>
</protein>
<dbReference type="Proteomes" id="UP001320706">
    <property type="component" value="Unassembled WGS sequence"/>
</dbReference>
<reference evidence="1" key="1">
    <citation type="submission" date="2024-02" db="EMBL/GenBank/DDBJ databases">
        <title>Metagenome Assembled Genome of Zalaria obscura JY119.</title>
        <authorList>
            <person name="Vighnesh L."/>
            <person name="Jagadeeshwari U."/>
            <person name="Venkata Ramana C."/>
            <person name="Sasikala C."/>
        </authorList>
    </citation>
    <scope>NUCLEOTIDE SEQUENCE</scope>
    <source>
        <strain evidence="1">JY119</strain>
    </source>
</reference>
<evidence type="ECO:0000313" key="2">
    <source>
        <dbReference type="Proteomes" id="UP001320706"/>
    </source>
</evidence>
<keyword evidence="2" id="KW-1185">Reference proteome</keyword>
<comment type="caution">
    <text evidence="1">The sequence shown here is derived from an EMBL/GenBank/DDBJ whole genome shotgun (WGS) entry which is preliminary data.</text>
</comment>
<evidence type="ECO:0000313" key="1">
    <source>
        <dbReference type="EMBL" id="KAK8209018.1"/>
    </source>
</evidence>
<accession>A0ACC3SHJ8</accession>
<name>A0ACC3SHJ8_9PEZI</name>
<organism evidence="1 2">
    <name type="scientific">Zalaria obscura</name>
    <dbReference type="NCBI Taxonomy" id="2024903"/>
    <lineage>
        <taxon>Eukaryota</taxon>
        <taxon>Fungi</taxon>
        <taxon>Dikarya</taxon>
        <taxon>Ascomycota</taxon>
        <taxon>Pezizomycotina</taxon>
        <taxon>Dothideomycetes</taxon>
        <taxon>Dothideomycetidae</taxon>
        <taxon>Dothideales</taxon>
        <taxon>Zalariaceae</taxon>
        <taxon>Zalaria</taxon>
    </lineage>
</organism>